<evidence type="ECO:0000256" key="3">
    <source>
        <dbReference type="ARBA" id="ARBA00008919"/>
    </source>
</evidence>
<dbReference type="GO" id="GO:0006629">
    <property type="term" value="P:lipid metabolic process"/>
    <property type="evidence" value="ECO:0007669"/>
    <property type="project" value="UniProtKB-KW"/>
</dbReference>
<dbReference type="PANTHER" id="PTHR11929:SF10">
    <property type="entry name" value="4-GALACTOSYL-N-ACETYLGLUCOSAMINIDE 3-ALPHA-L-FUCOSYLTRANSFERASE 9"/>
    <property type="match status" value="1"/>
</dbReference>
<dbReference type="Gene3D" id="3.40.50.11660">
    <property type="entry name" value="Glycosyl transferase family 10, C-terminal domain"/>
    <property type="match status" value="1"/>
</dbReference>
<keyword evidence="5 24" id="KW-0328">Glycosyltransferase</keyword>
<evidence type="ECO:0000256" key="2">
    <source>
        <dbReference type="ARBA" id="ARBA00004934"/>
    </source>
</evidence>
<comment type="catalytic activity">
    <reaction evidence="20">
        <text>a neolactoside nLc4Cer + GDP-beta-L-fucose = a neolactoside III(3)-alpha-Fuc-nLc4Cer + GDP + H(+)</text>
        <dbReference type="Rhea" id="RHEA:48376"/>
        <dbReference type="ChEBI" id="CHEBI:15378"/>
        <dbReference type="ChEBI" id="CHEBI:57273"/>
        <dbReference type="ChEBI" id="CHEBI:58189"/>
        <dbReference type="ChEBI" id="CHEBI:90376"/>
        <dbReference type="ChEBI" id="CHEBI:90379"/>
    </reaction>
    <physiologicalReaction direction="left-to-right" evidence="20">
        <dbReference type="Rhea" id="RHEA:48377"/>
    </physiologicalReaction>
</comment>
<comment type="catalytic activity">
    <reaction evidence="22">
        <text>beta-D-Gal-(1-&gt;4)-beta-D-GlcNAc-(1-&gt;3)-beta-D-Gal-(1-&gt;4)-D-Glc + GDP-beta-L-fucose = beta-D-Gal-(1-&gt;4)-[alpha-L-Fuc-(1-&gt;3)]-beta-D-GlcNAc-(1-&gt;3)-beta-D-Gal-(1-&gt;4)-D-Glc + GDP + H(+)</text>
        <dbReference type="Rhea" id="RHEA:77187"/>
        <dbReference type="ChEBI" id="CHEBI:15378"/>
        <dbReference type="ChEBI" id="CHEBI:57273"/>
        <dbReference type="ChEBI" id="CHEBI:58189"/>
        <dbReference type="ChEBI" id="CHEBI:60239"/>
        <dbReference type="ChEBI" id="CHEBI:61352"/>
    </reaction>
    <physiologicalReaction direction="left-to-right" evidence="22">
        <dbReference type="Rhea" id="RHEA:77188"/>
    </physiologicalReaction>
</comment>
<comment type="similarity">
    <text evidence="3 24">Belongs to the glycosyltransferase 10 family.</text>
</comment>
<dbReference type="RefSeq" id="XP_016896362.1">
    <property type="nucleotide sequence ID" value="XM_017040873.2"/>
</dbReference>
<keyword evidence="6 24" id="KW-0808">Transferase</keyword>
<dbReference type="PANTHER" id="PTHR11929">
    <property type="entry name" value="ALPHA- 1,3 -FUCOSYLTRANSFERASE"/>
    <property type="match status" value="1"/>
</dbReference>
<evidence type="ECO:0000256" key="10">
    <source>
        <dbReference type="ARBA" id="ARBA00023034"/>
    </source>
</evidence>
<dbReference type="Ensembl" id="ENSCSET00000014107.1">
    <property type="protein sequence ID" value="ENSCSEP00000013945.1"/>
    <property type="gene ID" value="ENSCSEG00000008969.1"/>
</dbReference>
<keyword evidence="10 24" id="KW-0333">Golgi apparatus</keyword>
<name>A0A3P8VNE0_CYNSE</name>
<evidence type="ECO:0000256" key="8">
    <source>
        <dbReference type="ARBA" id="ARBA00022968"/>
    </source>
</evidence>
<dbReference type="EC" id="2.4.1.-" evidence="24"/>
<evidence type="ECO:0000256" key="24">
    <source>
        <dbReference type="RuleBase" id="RU003832"/>
    </source>
</evidence>
<comment type="catalytic activity">
    <reaction evidence="16">
        <text>alpha-D-galactosyl-(1-&gt;3)-beta-D-galactosyl-(1-&gt;4)-N-acetyl-beta-D-glucosaminyl-(1-&gt;3)-beta-D-galactosyl-(1-&gt;4)-beta-D-glucosyl-(1&lt;-&gt;1')-ceramide + GDP-beta-L-fucose = a neolactoside IV(3)-alpha-Gal,III(3)-alpha-Fuc-nLc4Cer + GDP + H(+)</text>
        <dbReference type="Rhea" id="RHEA:48380"/>
        <dbReference type="ChEBI" id="CHEBI:15378"/>
        <dbReference type="ChEBI" id="CHEBI:57273"/>
        <dbReference type="ChEBI" id="CHEBI:58189"/>
        <dbReference type="ChEBI" id="CHEBI:90380"/>
        <dbReference type="ChEBI" id="CHEBI:90381"/>
    </reaction>
    <physiologicalReaction direction="left-to-right" evidence="16">
        <dbReference type="Rhea" id="RHEA:48381"/>
    </physiologicalReaction>
</comment>
<dbReference type="RefSeq" id="XP_024921144.1">
    <property type="nucleotide sequence ID" value="XM_025065376.1"/>
</dbReference>
<dbReference type="KEGG" id="csem:103394629"/>
<evidence type="ECO:0000259" key="26">
    <source>
        <dbReference type="Pfam" id="PF17039"/>
    </source>
</evidence>
<proteinExistence type="inferred from homology"/>
<evidence type="ECO:0000256" key="4">
    <source>
        <dbReference type="ARBA" id="ARBA00011738"/>
    </source>
</evidence>
<evidence type="ECO:0000313" key="27">
    <source>
        <dbReference type="Ensembl" id="ENSCSEP00000013945.1"/>
    </source>
</evidence>
<dbReference type="InParanoid" id="A0A3P8VNE0"/>
<reference evidence="27" key="2">
    <citation type="submission" date="2025-08" db="UniProtKB">
        <authorList>
            <consortium name="Ensembl"/>
        </authorList>
    </citation>
    <scope>IDENTIFICATION</scope>
</reference>
<comment type="catalytic activity">
    <reaction evidence="23">
        <text>an alpha-L-Fuc-(1-&gt;2)-beta-D-Gal-(1-&gt;4)-beta-D-GlcNAc derivative + GDP-beta-L-fucose = an alpha-L-Fuc-(1-&gt;2)-beta-D-Gal-(1-&gt;4)-[alpha-L-Fuc-(1-&gt;3)]-beta-D-GlcNAc derivative + GDP + H(+)</text>
        <dbReference type="Rhea" id="RHEA:77191"/>
        <dbReference type="ChEBI" id="CHEBI:15378"/>
        <dbReference type="ChEBI" id="CHEBI:57273"/>
        <dbReference type="ChEBI" id="CHEBI:58189"/>
        <dbReference type="ChEBI" id="CHEBI:133510"/>
        <dbReference type="ChEBI" id="CHEBI:195560"/>
    </reaction>
    <physiologicalReaction direction="left-to-right" evidence="23">
        <dbReference type="Rhea" id="RHEA:77192"/>
    </physiologicalReaction>
</comment>
<keyword evidence="28" id="KW-1185">Reference proteome</keyword>
<keyword evidence="8" id="KW-0735">Signal-anchor</keyword>
<comment type="pathway">
    <text evidence="2">Glycolipid biosynthesis.</text>
</comment>
<dbReference type="GO" id="GO:0017083">
    <property type="term" value="F:4-galactosyl-N-acetylglucosaminide 3-alpha-L-fucosyltransferase activity"/>
    <property type="evidence" value="ECO:0007669"/>
    <property type="project" value="UniProtKB-EC"/>
</dbReference>
<evidence type="ECO:0000256" key="16">
    <source>
        <dbReference type="ARBA" id="ARBA00036053"/>
    </source>
</evidence>
<keyword evidence="14" id="KW-0325">Glycoprotein</keyword>
<feature type="transmembrane region" description="Helical" evidence="24">
    <location>
        <begin position="12"/>
        <end position="32"/>
    </location>
</feature>
<keyword evidence="13" id="KW-1015">Disulfide bond</keyword>
<dbReference type="Pfam" id="PF00852">
    <property type="entry name" value="Glyco_transf_10"/>
    <property type="match status" value="1"/>
</dbReference>
<dbReference type="OMA" id="HFTEAHM"/>
<evidence type="ECO:0000256" key="23">
    <source>
        <dbReference type="ARBA" id="ARBA00043838"/>
    </source>
</evidence>
<reference evidence="27 28" key="1">
    <citation type="journal article" date="2014" name="Nat. Genet.">
        <title>Whole-genome sequence of a flatfish provides insights into ZW sex chromosome evolution and adaptation to a benthic lifestyle.</title>
        <authorList>
            <person name="Chen S."/>
            <person name="Zhang G."/>
            <person name="Shao C."/>
            <person name="Huang Q."/>
            <person name="Liu G."/>
            <person name="Zhang P."/>
            <person name="Song W."/>
            <person name="An N."/>
            <person name="Chalopin D."/>
            <person name="Volff J.N."/>
            <person name="Hong Y."/>
            <person name="Li Q."/>
            <person name="Sha Z."/>
            <person name="Zhou H."/>
            <person name="Xie M."/>
            <person name="Yu Q."/>
            <person name="Liu Y."/>
            <person name="Xiang H."/>
            <person name="Wang N."/>
            <person name="Wu K."/>
            <person name="Yang C."/>
            <person name="Zhou Q."/>
            <person name="Liao X."/>
            <person name="Yang L."/>
            <person name="Hu Q."/>
            <person name="Zhang J."/>
            <person name="Meng L."/>
            <person name="Jin L."/>
            <person name="Tian Y."/>
            <person name="Lian J."/>
            <person name="Yang J."/>
            <person name="Miao G."/>
            <person name="Liu S."/>
            <person name="Liang Z."/>
            <person name="Yan F."/>
            <person name="Li Y."/>
            <person name="Sun B."/>
            <person name="Zhang H."/>
            <person name="Zhang J."/>
            <person name="Zhu Y."/>
            <person name="Du M."/>
            <person name="Zhao Y."/>
            <person name="Schartl M."/>
            <person name="Tang Q."/>
            <person name="Wang J."/>
        </authorList>
    </citation>
    <scope>NUCLEOTIDE SEQUENCE</scope>
</reference>
<dbReference type="GO" id="GO:0032580">
    <property type="term" value="C:Golgi cisterna membrane"/>
    <property type="evidence" value="ECO:0007669"/>
    <property type="project" value="UniProtKB-SubCell"/>
</dbReference>
<organism evidence="27 28">
    <name type="scientific">Cynoglossus semilaevis</name>
    <name type="common">Tongue sole</name>
    <dbReference type="NCBI Taxonomy" id="244447"/>
    <lineage>
        <taxon>Eukaryota</taxon>
        <taxon>Metazoa</taxon>
        <taxon>Chordata</taxon>
        <taxon>Craniata</taxon>
        <taxon>Vertebrata</taxon>
        <taxon>Euteleostomi</taxon>
        <taxon>Actinopterygii</taxon>
        <taxon>Neopterygii</taxon>
        <taxon>Teleostei</taxon>
        <taxon>Neoteleostei</taxon>
        <taxon>Acanthomorphata</taxon>
        <taxon>Carangaria</taxon>
        <taxon>Pleuronectiformes</taxon>
        <taxon>Pleuronectoidei</taxon>
        <taxon>Cynoglossidae</taxon>
        <taxon>Cynoglossinae</taxon>
        <taxon>Cynoglossus</taxon>
    </lineage>
</organism>
<keyword evidence="12 24" id="KW-0472">Membrane</keyword>
<evidence type="ECO:0000256" key="14">
    <source>
        <dbReference type="ARBA" id="ARBA00023180"/>
    </source>
</evidence>
<dbReference type="FunCoup" id="A0A3P8VNE0">
    <property type="interactions" value="73"/>
</dbReference>
<evidence type="ECO:0000256" key="17">
    <source>
        <dbReference type="ARBA" id="ARBA00036234"/>
    </source>
</evidence>
<evidence type="ECO:0000256" key="1">
    <source>
        <dbReference type="ARBA" id="ARBA00004922"/>
    </source>
</evidence>
<dbReference type="GeneTree" id="ENSGT00940000164360"/>
<dbReference type="OrthoDB" id="427096at2759"/>
<evidence type="ECO:0000259" key="25">
    <source>
        <dbReference type="Pfam" id="PF00852"/>
    </source>
</evidence>
<dbReference type="InterPro" id="IPR055270">
    <property type="entry name" value="Glyco_tran_10_C"/>
</dbReference>
<dbReference type="UniPathway" id="UPA00378"/>
<comment type="subunit">
    <text evidence="4">Homodimer.</text>
</comment>
<evidence type="ECO:0000256" key="6">
    <source>
        <dbReference type="ARBA" id="ARBA00022679"/>
    </source>
</evidence>
<sequence>MAVLCTLAFTNMNLARIGVVGLTSLAFFYLMFYEPLTNFCPSLLTNPEEVEERHFTKTNSPEKPIVLLWFWPLKVPFDLSKCPEYFNISSCILTDDRSLYSKAEGVIFFHKSINADLSNLPQEPRPPFQKWIWCNWESAMNTEKKPRLDNLFNLTLNFRRDADITVRNELTIRDEEMKDNIMLPKKDKLVCWIVSNKFAVYGTTLRENYYSELSKYIKIDVYGLAHAGKWLDFDDYYSVVGNCKFYLSFENSVYKDYFVEKVNGPLVAGTVPVVLGPPRETYEQFLPVGSFIHVNDFPDPKSLAEYLKQLDKDDEAYMSYFEWRRYYTAAPHYPKMGERFYHPFCLACDHIAKDKDYHVVNDLHDWYFI</sequence>
<dbReference type="Pfam" id="PF17039">
    <property type="entry name" value="Glyco_tran_10_N"/>
    <property type="match status" value="1"/>
</dbReference>
<evidence type="ECO:0000256" key="7">
    <source>
        <dbReference type="ARBA" id="ARBA00022692"/>
    </source>
</evidence>
<evidence type="ECO:0000256" key="5">
    <source>
        <dbReference type="ARBA" id="ARBA00022676"/>
    </source>
</evidence>
<dbReference type="AlphaFoldDB" id="A0A3P8VNE0"/>
<evidence type="ECO:0000256" key="21">
    <source>
        <dbReference type="ARBA" id="ARBA00037848"/>
    </source>
</evidence>
<dbReference type="FunFam" id="3.40.50.11660:FF:000001">
    <property type="entry name" value="alpha-(1,3)-fucosyltransferase 9"/>
    <property type="match status" value="1"/>
</dbReference>
<evidence type="ECO:0000256" key="15">
    <source>
        <dbReference type="ARBA" id="ARBA00029329"/>
    </source>
</evidence>
<evidence type="ECO:0000256" key="9">
    <source>
        <dbReference type="ARBA" id="ARBA00022989"/>
    </source>
</evidence>
<feature type="domain" description="Fucosyltransferase N-terminal" evidence="26">
    <location>
        <begin position="62"/>
        <end position="167"/>
    </location>
</feature>
<comment type="catalytic activity">
    <reaction evidence="19">
        <text>an N-acetyl-alpha-neuraminyl-(2-&gt;3)-beta-D-galactosyl-(1-&gt;4)-N-acetyl-beta-D-glucosaminyl derivative + GDP-beta-L-fucose = an alpha-Neu5Ac-(2-&gt;3)-beta-D-Gal-(1-&gt;4)-[alpha-L-Fuc-(1-&gt;3)]-beta-D-GlcNAc derivative + GDP + H(+)</text>
        <dbReference type="Rhea" id="RHEA:56076"/>
        <dbReference type="ChEBI" id="CHEBI:15378"/>
        <dbReference type="ChEBI" id="CHEBI:57273"/>
        <dbReference type="ChEBI" id="CHEBI:58189"/>
        <dbReference type="ChEBI" id="CHEBI:136545"/>
        <dbReference type="ChEBI" id="CHEBI:139509"/>
    </reaction>
    <physiologicalReaction direction="left-to-right" evidence="19">
        <dbReference type="Rhea" id="RHEA:56077"/>
    </physiologicalReaction>
</comment>
<dbReference type="GeneID" id="103394629"/>
<reference evidence="27" key="3">
    <citation type="submission" date="2025-09" db="UniProtKB">
        <authorList>
            <consortium name="Ensembl"/>
        </authorList>
    </citation>
    <scope>IDENTIFICATION</scope>
</reference>
<evidence type="ECO:0000256" key="12">
    <source>
        <dbReference type="ARBA" id="ARBA00023136"/>
    </source>
</evidence>
<evidence type="ECO:0000256" key="18">
    <source>
        <dbReference type="ARBA" id="ARBA00036295"/>
    </source>
</evidence>
<evidence type="ECO:0000256" key="11">
    <source>
        <dbReference type="ARBA" id="ARBA00023098"/>
    </source>
</evidence>
<protein>
    <recommendedName>
        <fullName evidence="24">Fucosyltransferase</fullName>
        <ecNumber evidence="24">2.4.1.-</ecNumber>
    </recommendedName>
</protein>
<dbReference type="SUPFAM" id="SSF53756">
    <property type="entry name" value="UDP-Glycosyltransferase/glycogen phosphorylase"/>
    <property type="match status" value="1"/>
</dbReference>
<feature type="domain" description="Fucosyltransferase C-terminal" evidence="25">
    <location>
        <begin position="184"/>
        <end position="366"/>
    </location>
</feature>
<comment type="catalytic activity">
    <reaction evidence="18">
        <text>alpha-N-glycoloylneuraminosyl-(2-&gt;3)-beta-D-galactosyl-(1-&gt;4)-N-acetyl-beta-D-glucosaminyl-(1-&gt;3)-beta-D-galactosyl-(1-&gt;4)-N-acetyl-beta-D-glucosaminyl-(1-&gt;3)-beta-D-galactosyl-(1-&gt;4)-beta-D-glucosyl-(1&lt;-&gt;1')-ceramide + GDP-beta-L-fucose = alpha-N-glycoloylneuraminosyl-(2-&gt;3)-beta-D-galactosyl-(1-&gt;4)-N-acetyl-beta-D-glucosaminyl-(1-&gt;3)-beta-D-galactosyl-(1-&gt;4)-[alpha-L-fucosyl-(1-&gt;3)]-N-acetyl-beta-D-glucosaminyl-(1-&gt;3)-beta-D-galactosyl-(1-&gt;4)-beta-D-glucosyl-(1&lt;-&gt;1')-ceramide + GDP + H(+)</text>
        <dbReference type="Rhea" id="RHEA:48388"/>
        <dbReference type="ChEBI" id="CHEBI:15378"/>
        <dbReference type="ChEBI" id="CHEBI:57273"/>
        <dbReference type="ChEBI" id="CHEBI:58189"/>
        <dbReference type="ChEBI" id="CHEBI:90383"/>
        <dbReference type="ChEBI" id="CHEBI:90384"/>
    </reaction>
    <physiologicalReaction direction="left-to-right" evidence="18">
        <dbReference type="Rhea" id="RHEA:48389"/>
    </physiologicalReaction>
</comment>
<evidence type="ECO:0000313" key="28">
    <source>
        <dbReference type="Proteomes" id="UP000265120"/>
    </source>
</evidence>
<evidence type="ECO:0000256" key="22">
    <source>
        <dbReference type="ARBA" id="ARBA00043828"/>
    </source>
</evidence>
<keyword evidence="7 24" id="KW-0812">Transmembrane</keyword>
<keyword evidence="11" id="KW-0443">Lipid metabolism</keyword>
<comment type="subcellular location">
    <subcellularLocation>
        <location evidence="24">Golgi apparatus</location>
        <location evidence="24">Golgi stack membrane</location>
        <topology evidence="24">Single-pass type II membrane protein</topology>
    </subcellularLocation>
    <subcellularLocation>
        <location evidence="21">Golgi apparatus</location>
        <location evidence="21">trans-Golgi network membrane</location>
        <topology evidence="21">Single-pass type II membrane protein</topology>
    </subcellularLocation>
</comment>
<dbReference type="Proteomes" id="UP000265120">
    <property type="component" value="Chromosome 18"/>
</dbReference>
<comment type="catalytic activity">
    <reaction evidence="15">
        <text>a beta-D-galactosyl-(1-&gt;4)-N-acetyl-beta-D-glucosaminyl derivative + GDP-beta-L-fucose = a beta-D-galactosyl-(1-&gt;4)-[alpha-L-fucosyl-(1-&gt;3)]-N-acetyl-beta-D-glucosaminyl derivative + GDP + H(+)</text>
        <dbReference type="Rhea" id="RHEA:14257"/>
        <dbReference type="ChEBI" id="CHEBI:15378"/>
        <dbReference type="ChEBI" id="CHEBI:57273"/>
        <dbReference type="ChEBI" id="CHEBI:58189"/>
        <dbReference type="ChEBI" id="CHEBI:133507"/>
        <dbReference type="ChEBI" id="CHEBI:137941"/>
        <dbReference type="EC" id="2.4.1.152"/>
    </reaction>
    <physiologicalReaction direction="left-to-right" evidence="15">
        <dbReference type="Rhea" id="RHEA:14258"/>
    </physiologicalReaction>
</comment>
<evidence type="ECO:0000256" key="13">
    <source>
        <dbReference type="ARBA" id="ARBA00023157"/>
    </source>
</evidence>
<evidence type="ECO:0000256" key="19">
    <source>
        <dbReference type="ARBA" id="ARBA00036481"/>
    </source>
</evidence>
<keyword evidence="9 24" id="KW-1133">Transmembrane helix</keyword>
<evidence type="ECO:0000256" key="20">
    <source>
        <dbReference type="ARBA" id="ARBA00036757"/>
    </source>
</evidence>
<comment type="catalytic activity">
    <reaction evidence="17">
        <text>an alpha-Neu5Ac-(2-&gt;3)-beta-D-Gal-(1-&gt;4)-beta-D-GlcNAc-(1-&gt;3)-beta-D-Gal-(1-&gt;4)-beta-D-GlcNAc derivative + GDP-beta-L-fucose = an alpha-Neu5Ac-(2-&gt;3)-beta-D-Gal-(1-&gt;4)-beta-D-GlcNAc-(1-&gt;3)-beta-D-Gal-(1-&gt;4)-[alpha-L-Fuc-(1-&gt;3)]-beta-D-GlcNAc derivative + GDP + H(+)</text>
        <dbReference type="Rhea" id="RHEA:68044"/>
        <dbReference type="ChEBI" id="CHEBI:15378"/>
        <dbReference type="ChEBI" id="CHEBI:57273"/>
        <dbReference type="ChEBI" id="CHEBI:58189"/>
        <dbReference type="ChEBI" id="CHEBI:145343"/>
        <dbReference type="ChEBI" id="CHEBI:176900"/>
    </reaction>
    <physiologicalReaction direction="left-to-right" evidence="17">
        <dbReference type="Rhea" id="RHEA:68045"/>
    </physiologicalReaction>
</comment>
<dbReference type="InterPro" id="IPR031481">
    <property type="entry name" value="Glyco_tran_10_N"/>
</dbReference>
<comment type="pathway">
    <text evidence="1">Protein modification; protein glycosylation.</text>
</comment>
<accession>A0A3P8VNE0</accession>
<dbReference type="STRING" id="244447.ENSCSEP00000013945"/>
<dbReference type="InterPro" id="IPR001503">
    <property type="entry name" value="Glyco_trans_10"/>
</dbReference>
<dbReference type="InterPro" id="IPR038577">
    <property type="entry name" value="GT10-like_C_sf"/>
</dbReference>